<evidence type="ECO:0000313" key="4">
    <source>
        <dbReference type="Proteomes" id="UP000075901"/>
    </source>
</evidence>
<protein>
    <recommendedName>
        <fullName evidence="5">Secreted protein</fullName>
    </recommendedName>
</protein>
<evidence type="ECO:0008006" key="5">
    <source>
        <dbReference type="Google" id="ProtNLM"/>
    </source>
</evidence>
<dbReference type="VEuPathDB" id="VectorBase:AMAM010333"/>
<organism evidence="3 4">
    <name type="scientific">Anopheles maculatus</name>
    <dbReference type="NCBI Taxonomy" id="74869"/>
    <lineage>
        <taxon>Eukaryota</taxon>
        <taxon>Metazoa</taxon>
        <taxon>Ecdysozoa</taxon>
        <taxon>Arthropoda</taxon>
        <taxon>Hexapoda</taxon>
        <taxon>Insecta</taxon>
        <taxon>Pterygota</taxon>
        <taxon>Neoptera</taxon>
        <taxon>Endopterygota</taxon>
        <taxon>Diptera</taxon>
        <taxon>Nematocera</taxon>
        <taxon>Culicoidea</taxon>
        <taxon>Culicidae</taxon>
        <taxon>Anophelinae</taxon>
        <taxon>Anopheles</taxon>
        <taxon>Anopheles maculatus group</taxon>
    </lineage>
</organism>
<sequence length="135" mass="14236">MKLVVANALALVLVLVVSHVAITVGSPLPGLGGMPDFASMGHAFGAKIGNIIKGNTYDQYERVMKKLPQYRHKHSSESSADSDGDSGESPMFGFSGKQFEQLLAMLQQSKQDGQGGQPTGMGDPIPFAAIDNSVD</sequence>
<evidence type="ECO:0000313" key="3">
    <source>
        <dbReference type="EnsemblMetazoa" id="AMAM010333-PA"/>
    </source>
</evidence>
<dbReference type="Proteomes" id="UP000075901">
    <property type="component" value="Unassembled WGS sequence"/>
</dbReference>
<reference evidence="3" key="2">
    <citation type="submission" date="2020-05" db="UniProtKB">
        <authorList>
            <consortium name="EnsemblMetazoa"/>
        </authorList>
    </citation>
    <scope>IDENTIFICATION</scope>
    <source>
        <strain evidence="3">maculatus3</strain>
    </source>
</reference>
<keyword evidence="2" id="KW-0732">Signal</keyword>
<dbReference type="EnsemblMetazoa" id="AMAM010333-RA">
    <property type="protein sequence ID" value="AMAM010333-PA"/>
    <property type="gene ID" value="AMAM010333"/>
</dbReference>
<name>A0A182SNL4_9DIPT</name>
<keyword evidence="4" id="KW-1185">Reference proteome</keyword>
<evidence type="ECO:0000256" key="1">
    <source>
        <dbReference type="SAM" id="MobiDB-lite"/>
    </source>
</evidence>
<accession>A0A182SNL4</accession>
<feature type="chain" id="PRO_5008136039" description="Secreted protein" evidence="2">
    <location>
        <begin position="26"/>
        <end position="135"/>
    </location>
</feature>
<feature type="signal peptide" evidence="2">
    <location>
        <begin position="1"/>
        <end position="25"/>
    </location>
</feature>
<evidence type="ECO:0000256" key="2">
    <source>
        <dbReference type="SAM" id="SignalP"/>
    </source>
</evidence>
<reference evidence="4" key="1">
    <citation type="submission" date="2013-09" db="EMBL/GenBank/DDBJ databases">
        <title>The Genome Sequence of Anopheles maculatus species B.</title>
        <authorList>
            <consortium name="The Broad Institute Genomics Platform"/>
            <person name="Neafsey D.E."/>
            <person name="Besansky N."/>
            <person name="Howell P."/>
            <person name="Walton C."/>
            <person name="Young S.K."/>
            <person name="Zeng Q."/>
            <person name="Gargeya S."/>
            <person name="Fitzgerald M."/>
            <person name="Haas B."/>
            <person name="Abouelleil A."/>
            <person name="Allen A.W."/>
            <person name="Alvarado L."/>
            <person name="Arachchi H.M."/>
            <person name="Berlin A.M."/>
            <person name="Chapman S.B."/>
            <person name="Gainer-Dewar J."/>
            <person name="Goldberg J."/>
            <person name="Griggs A."/>
            <person name="Gujja S."/>
            <person name="Hansen M."/>
            <person name="Howarth C."/>
            <person name="Imamovic A."/>
            <person name="Ireland A."/>
            <person name="Larimer J."/>
            <person name="McCowan C."/>
            <person name="Murphy C."/>
            <person name="Pearson M."/>
            <person name="Poon T.W."/>
            <person name="Priest M."/>
            <person name="Roberts A."/>
            <person name="Saif S."/>
            <person name="Shea T."/>
            <person name="Sisk P."/>
            <person name="Sykes S."/>
            <person name="Wortman J."/>
            <person name="Nusbaum C."/>
            <person name="Birren B."/>
        </authorList>
    </citation>
    <scope>NUCLEOTIDE SEQUENCE [LARGE SCALE GENOMIC DNA]</scope>
    <source>
        <strain evidence="4">maculatus3</strain>
    </source>
</reference>
<proteinExistence type="predicted"/>
<dbReference type="AlphaFoldDB" id="A0A182SNL4"/>
<feature type="region of interest" description="Disordered" evidence="1">
    <location>
        <begin position="68"/>
        <end position="135"/>
    </location>
</feature>